<dbReference type="Gene3D" id="2.30.180.10">
    <property type="entry name" value="FAS1 domain"/>
    <property type="match status" value="1"/>
</dbReference>
<dbReference type="RefSeq" id="WP_252114829.1">
    <property type="nucleotide sequence ID" value="NZ_JAMSHT010000001.1"/>
</dbReference>
<feature type="chain" id="PRO_5040925197" evidence="1">
    <location>
        <begin position="21"/>
        <end position="169"/>
    </location>
</feature>
<evidence type="ECO:0000313" key="4">
    <source>
        <dbReference type="Proteomes" id="UP001155128"/>
    </source>
</evidence>
<organism evidence="3 4">
    <name type="scientific">Sphingomicrobium sediminis</name>
    <dbReference type="NCBI Taxonomy" id="2950949"/>
    <lineage>
        <taxon>Bacteria</taxon>
        <taxon>Pseudomonadati</taxon>
        <taxon>Pseudomonadota</taxon>
        <taxon>Alphaproteobacteria</taxon>
        <taxon>Sphingomonadales</taxon>
        <taxon>Sphingomonadaceae</taxon>
        <taxon>Sphingomicrobium</taxon>
    </lineage>
</organism>
<feature type="signal peptide" evidence="1">
    <location>
        <begin position="1"/>
        <end position="20"/>
    </location>
</feature>
<dbReference type="SUPFAM" id="SSF82153">
    <property type="entry name" value="FAS1 domain"/>
    <property type="match status" value="1"/>
</dbReference>
<proteinExistence type="predicted"/>
<gene>
    <name evidence="3" type="ORF">NDO55_09955</name>
</gene>
<keyword evidence="4" id="KW-1185">Reference proteome</keyword>
<dbReference type="Proteomes" id="UP001155128">
    <property type="component" value="Unassembled WGS sequence"/>
</dbReference>
<accession>A0A9X2J3K7</accession>
<comment type="caution">
    <text evidence="3">The sequence shown here is derived from an EMBL/GenBank/DDBJ whole genome shotgun (WGS) entry which is preliminary data.</text>
</comment>
<feature type="domain" description="FAS1" evidence="2">
    <location>
        <begin position="34"/>
        <end position="165"/>
    </location>
</feature>
<dbReference type="InterPro" id="IPR036378">
    <property type="entry name" value="FAS1_dom_sf"/>
</dbReference>
<name>A0A9X2J3K7_9SPHN</name>
<dbReference type="AlphaFoldDB" id="A0A9X2J3K7"/>
<reference evidence="3" key="1">
    <citation type="submission" date="2022-06" db="EMBL/GenBank/DDBJ databases">
        <title>Sphingomicrobium sedimins sp. nov., a marine bacterium isolated from tidal flat.</title>
        <authorList>
            <person name="Kim C.-H."/>
            <person name="Yoo Y."/>
            <person name="Kim J.-J."/>
        </authorList>
    </citation>
    <scope>NUCLEOTIDE SEQUENCE</scope>
    <source>
        <strain evidence="3">GRR-S6-50</strain>
    </source>
</reference>
<dbReference type="SMART" id="SM00554">
    <property type="entry name" value="FAS1"/>
    <property type="match status" value="1"/>
</dbReference>
<sequence length="169" mass="16906">MKTRLIALAAALALPLAACGGNAPESVTEADADPGTLSGAIPADSQFAAAMEAAGLANLFDGPEPYTVLLPPDSAFPETLPEDAEAVAEIVTLHILPGTILAEDLVAALDQNDGSVSLPSYGGANLDVLRDGDAIRVSVGGNSVTLTPGEAELEDGAVHSIDGLLQPPA</sequence>
<dbReference type="InterPro" id="IPR000782">
    <property type="entry name" value="FAS1_domain"/>
</dbReference>
<dbReference type="EMBL" id="JAMSHT010000001">
    <property type="protein sequence ID" value="MCM8558145.1"/>
    <property type="molecule type" value="Genomic_DNA"/>
</dbReference>
<evidence type="ECO:0000259" key="2">
    <source>
        <dbReference type="PROSITE" id="PS50213"/>
    </source>
</evidence>
<evidence type="ECO:0000256" key="1">
    <source>
        <dbReference type="SAM" id="SignalP"/>
    </source>
</evidence>
<keyword evidence="1" id="KW-0732">Signal</keyword>
<dbReference type="Pfam" id="PF02469">
    <property type="entry name" value="Fasciclin"/>
    <property type="match status" value="1"/>
</dbReference>
<protein>
    <submittedName>
        <fullName evidence="3">Fasciclin domain-containing protein</fullName>
    </submittedName>
</protein>
<dbReference type="PROSITE" id="PS50213">
    <property type="entry name" value="FAS1"/>
    <property type="match status" value="1"/>
</dbReference>
<evidence type="ECO:0000313" key="3">
    <source>
        <dbReference type="EMBL" id="MCM8558145.1"/>
    </source>
</evidence>